<sequence length="135" mass="14562">MASAMGCVRGMSFGVLQRMASPMRAPVMSSGLRSSFLSAAPVRSFSSAMAGTPLQPGCSRLQFLVRRPLTIECNRKAGQGAMKRSRSRKSRAAVHGFRARMATPTGRRVLQRRRARGRADLCPGGNPKVAGKRKS</sequence>
<gene>
    <name evidence="5" type="ORF">KFL_000830050</name>
</gene>
<feature type="compositionally biased region" description="Basic residues" evidence="4">
    <location>
        <begin position="83"/>
        <end position="92"/>
    </location>
</feature>
<evidence type="ECO:0000256" key="1">
    <source>
        <dbReference type="ARBA" id="ARBA00010111"/>
    </source>
</evidence>
<dbReference type="GO" id="GO:0006412">
    <property type="term" value="P:translation"/>
    <property type="evidence" value="ECO:0007669"/>
    <property type="project" value="InterPro"/>
</dbReference>
<dbReference type="Proteomes" id="UP000054558">
    <property type="component" value="Unassembled WGS sequence"/>
</dbReference>
<evidence type="ECO:0000256" key="3">
    <source>
        <dbReference type="ARBA" id="ARBA00023274"/>
    </source>
</evidence>
<dbReference type="OMA" id="MACMSMA"/>
<keyword evidence="3" id="KW-0687">Ribonucleoprotein</keyword>
<evidence type="ECO:0000256" key="4">
    <source>
        <dbReference type="SAM" id="MobiDB-lite"/>
    </source>
</evidence>
<dbReference type="AlphaFoldDB" id="A0A1Y1HTR7"/>
<dbReference type="GO" id="GO:1990904">
    <property type="term" value="C:ribonucleoprotein complex"/>
    <property type="evidence" value="ECO:0007669"/>
    <property type="project" value="UniProtKB-KW"/>
</dbReference>
<feature type="region of interest" description="Disordered" evidence="4">
    <location>
        <begin position="76"/>
        <end position="135"/>
    </location>
</feature>
<dbReference type="GO" id="GO:0005840">
    <property type="term" value="C:ribosome"/>
    <property type="evidence" value="ECO:0007669"/>
    <property type="project" value="UniProtKB-KW"/>
</dbReference>
<dbReference type="GO" id="GO:0003735">
    <property type="term" value="F:structural constituent of ribosome"/>
    <property type="evidence" value="ECO:0007669"/>
    <property type="project" value="InterPro"/>
</dbReference>
<keyword evidence="6" id="KW-1185">Reference proteome</keyword>
<name>A0A1Y1HTR7_KLENI</name>
<evidence type="ECO:0000256" key="2">
    <source>
        <dbReference type="ARBA" id="ARBA00022980"/>
    </source>
</evidence>
<comment type="similarity">
    <text evidence="1">Belongs to the bacterial ribosomal protein bL34 family.</text>
</comment>
<dbReference type="Gene3D" id="1.10.287.3980">
    <property type="match status" value="1"/>
</dbReference>
<dbReference type="NCBIfam" id="TIGR01030">
    <property type="entry name" value="rpmH_bact"/>
    <property type="match status" value="1"/>
</dbReference>
<evidence type="ECO:0000313" key="5">
    <source>
        <dbReference type="EMBL" id="GAQ81523.1"/>
    </source>
</evidence>
<dbReference type="HAMAP" id="MF_00391">
    <property type="entry name" value="Ribosomal_bL34"/>
    <property type="match status" value="1"/>
</dbReference>
<protein>
    <submittedName>
        <fullName evidence="5">Putative chloroplast ribosomal protein L35</fullName>
    </submittedName>
</protein>
<keyword evidence="2 5" id="KW-0689">Ribosomal protein</keyword>
<dbReference type="InterPro" id="IPR000271">
    <property type="entry name" value="Ribosomal_bL34"/>
</dbReference>
<accession>A0A1Y1HTR7</accession>
<evidence type="ECO:0000313" key="6">
    <source>
        <dbReference type="Proteomes" id="UP000054558"/>
    </source>
</evidence>
<proteinExistence type="inferred from homology"/>
<dbReference type="EMBL" id="DF237032">
    <property type="protein sequence ID" value="GAQ81523.1"/>
    <property type="molecule type" value="Genomic_DNA"/>
</dbReference>
<reference evidence="5 6" key="1">
    <citation type="journal article" date="2014" name="Nat. Commun.">
        <title>Klebsormidium flaccidum genome reveals primary factors for plant terrestrial adaptation.</title>
        <authorList>
            <person name="Hori K."/>
            <person name="Maruyama F."/>
            <person name="Fujisawa T."/>
            <person name="Togashi T."/>
            <person name="Yamamoto N."/>
            <person name="Seo M."/>
            <person name="Sato S."/>
            <person name="Yamada T."/>
            <person name="Mori H."/>
            <person name="Tajima N."/>
            <person name="Moriyama T."/>
            <person name="Ikeuchi M."/>
            <person name="Watanabe M."/>
            <person name="Wada H."/>
            <person name="Kobayashi K."/>
            <person name="Saito M."/>
            <person name="Masuda T."/>
            <person name="Sasaki-Sekimoto Y."/>
            <person name="Mashiguchi K."/>
            <person name="Awai K."/>
            <person name="Shimojima M."/>
            <person name="Masuda S."/>
            <person name="Iwai M."/>
            <person name="Nobusawa T."/>
            <person name="Narise T."/>
            <person name="Kondo S."/>
            <person name="Saito H."/>
            <person name="Sato R."/>
            <person name="Murakawa M."/>
            <person name="Ihara Y."/>
            <person name="Oshima-Yamada Y."/>
            <person name="Ohtaka K."/>
            <person name="Satoh M."/>
            <person name="Sonobe K."/>
            <person name="Ishii M."/>
            <person name="Ohtani R."/>
            <person name="Kanamori-Sato M."/>
            <person name="Honoki R."/>
            <person name="Miyazaki D."/>
            <person name="Mochizuki H."/>
            <person name="Umetsu J."/>
            <person name="Higashi K."/>
            <person name="Shibata D."/>
            <person name="Kamiya Y."/>
            <person name="Sato N."/>
            <person name="Nakamura Y."/>
            <person name="Tabata S."/>
            <person name="Ida S."/>
            <person name="Kurokawa K."/>
            <person name="Ohta H."/>
        </authorList>
    </citation>
    <scope>NUCLEOTIDE SEQUENCE [LARGE SCALE GENOMIC DNA]</scope>
    <source>
        <strain evidence="5 6">NIES-2285</strain>
    </source>
</reference>
<dbReference type="STRING" id="105231.A0A1Y1HTR7"/>
<organism evidence="5 6">
    <name type="scientific">Klebsormidium nitens</name>
    <name type="common">Green alga</name>
    <name type="synonym">Ulothrix nitens</name>
    <dbReference type="NCBI Taxonomy" id="105231"/>
    <lineage>
        <taxon>Eukaryota</taxon>
        <taxon>Viridiplantae</taxon>
        <taxon>Streptophyta</taxon>
        <taxon>Klebsormidiophyceae</taxon>
        <taxon>Klebsormidiales</taxon>
        <taxon>Klebsormidiaceae</taxon>
        <taxon>Klebsormidium</taxon>
    </lineage>
</organism>
<dbReference type="Pfam" id="PF00468">
    <property type="entry name" value="Ribosomal_L34"/>
    <property type="match status" value="1"/>
</dbReference>